<dbReference type="SMART" id="SM00234">
    <property type="entry name" value="START"/>
    <property type="match status" value="1"/>
</dbReference>
<feature type="compositionally biased region" description="Basic and acidic residues" evidence="3">
    <location>
        <begin position="440"/>
        <end position="459"/>
    </location>
</feature>
<dbReference type="InterPro" id="IPR008936">
    <property type="entry name" value="Rho_GTPase_activation_prot"/>
</dbReference>
<protein>
    <submittedName>
        <fullName evidence="4">StAR related lipid transfer domain containing 8</fullName>
    </submittedName>
</protein>
<dbReference type="CDD" id="cd09538">
    <property type="entry name" value="SAM_DLC1_2-like"/>
    <property type="match status" value="1"/>
</dbReference>
<keyword evidence="2" id="KW-0597">Phosphoprotein</keyword>
<feature type="compositionally biased region" description="Polar residues" evidence="3">
    <location>
        <begin position="473"/>
        <end position="489"/>
    </location>
</feature>
<dbReference type="GO" id="GO:0035023">
    <property type="term" value="P:regulation of Rho protein signal transduction"/>
    <property type="evidence" value="ECO:0007669"/>
    <property type="project" value="TreeGrafter"/>
</dbReference>
<dbReference type="PROSITE" id="PS50238">
    <property type="entry name" value="RHOGAP"/>
    <property type="match status" value="1"/>
</dbReference>
<dbReference type="InterPro" id="IPR013761">
    <property type="entry name" value="SAM/pointed_sf"/>
</dbReference>
<name>A0A8C3EF81_CORMO</name>
<keyword evidence="5" id="KW-1185">Reference proteome</keyword>
<dbReference type="OMA" id="QKAWEAW"/>
<dbReference type="SMART" id="SM00324">
    <property type="entry name" value="RhoGAP"/>
    <property type="match status" value="1"/>
</dbReference>
<feature type="compositionally biased region" description="Basic residues" evidence="3">
    <location>
        <begin position="429"/>
        <end position="439"/>
    </location>
</feature>
<accession>A0A8C3EF81</accession>
<organism evidence="4 5">
    <name type="scientific">Corvus moneduloides</name>
    <name type="common">New Caledonian crow</name>
    <dbReference type="NCBI Taxonomy" id="1196302"/>
    <lineage>
        <taxon>Eukaryota</taxon>
        <taxon>Metazoa</taxon>
        <taxon>Chordata</taxon>
        <taxon>Craniata</taxon>
        <taxon>Vertebrata</taxon>
        <taxon>Euteleostomi</taxon>
        <taxon>Archelosauria</taxon>
        <taxon>Archosauria</taxon>
        <taxon>Dinosauria</taxon>
        <taxon>Saurischia</taxon>
        <taxon>Theropoda</taxon>
        <taxon>Coelurosauria</taxon>
        <taxon>Aves</taxon>
        <taxon>Neognathae</taxon>
        <taxon>Neoaves</taxon>
        <taxon>Telluraves</taxon>
        <taxon>Australaves</taxon>
        <taxon>Passeriformes</taxon>
        <taxon>Corvoidea</taxon>
        <taxon>Corvidae</taxon>
        <taxon>Corvus</taxon>
    </lineage>
</organism>
<dbReference type="FunFam" id="3.30.530.20:FF:000009">
    <property type="entry name" value="StAR related lipid transfer domain containing 13"/>
    <property type="match status" value="1"/>
</dbReference>
<dbReference type="SUPFAM" id="SSF48350">
    <property type="entry name" value="GTPase activation domain, GAP"/>
    <property type="match status" value="1"/>
</dbReference>
<feature type="compositionally biased region" description="Polar residues" evidence="3">
    <location>
        <begin position="355"/>
        <end position="367"/>
    </location>
</feature>
<evidence type="ECO:0000256" key="1">
    <source>
        <dbReference type="ARBA" id="ARBA00022468"/>
    </source>
</evidence>
<evidence type="ECO:0000313" key="5">
    <source>
        <dbReference type="Proteomes" id="UP000694553"/>
    </source>
</evidence>
<reference evidence="4" key="2">
    <citation type="submission" date="2025-08" db="UniProtKB">
        <authorList>
            <consortium name="Ensembl"/>
        </authorList>
    </citation>
    <scope>IDENTIFICATION</scope>
</reference>
<dbReference type="GO" id="GO:0007165">
    <property type="term" value="P:signal transduction"/>
    <property type="evidence" value="ECO:0007669"/>
    <property type="project" value="InterPro"/>
</dbReference>
<keyword evidence="1" id="KW-0343">GTPase activation</keyword>
<dbReference type="PANTHER" id="PTHR12659">
    <property type="entry name" value="RHO-TYPE GTPASE ACTIVATING PROTEIN"/>
    <property type="match status" value="1"/>
</dbReference>
<dbReference type="InterPro" id="IPR002913">
    <property type="entry name" value="START_lipid-bd_dom"/>
</dbReference>
<dbReference type="SUPFAM" id="SSF47769">
    <property type="entry name" value="SAM/Pointed domain"/>
    <property type="match status" value="1"/>
</dbReference>
<dbReference type="InterPro" id="IPR023393">
    <property type="entry name" value="START-like_dom_sf"/>
</dbReference>
<evidence type="ECO:0000256" key="3">
    <source>
        <dbReference type="SAM" id="MobiDB-lite"/>
    </source>
</evidence>
<dbReference type="InterPro" id="IPR000198">
    <property type="entry name" value="RhoGAP_dom"/>
</dbReference>
<gene>
    <name evidence="4" type="primary">STARD8</name>
</gene>
<proteinExistence type="predicted"/>
<dbReference type="Pfam" id="PF01852">
    <property type="entry name" value="START"/>
    <property type="match status" value="1"/>
</dbReference>
<dbReference type="PROSITE" id="PS50848">
    <property type="entry name" value="START"/>
    <property type="match status" value="1"/>
</dbReference>
<feature type="region of interest" description="Disordered" evidence="3">
    <location>
        <begin position="676"/>
        <end position="743"/>
    </location>
</feature>
<dbReference type="Ensembl" id="ENSCMUT00000022479.2">
    <property type="protein sequence ID" value="ENSCMUP00000020922.2"/>
    <property type="gene ID" value="ENSCMUG00000012897.2"/>
</dbReference>
<dbReference type="CDD" id="cd04375">
    <property type="entry name" value="RhoGAP_DLC1"/>
    <property type="match status" value="1"/>
</dbReference>
<dbReference type="SUPFAM" id="SSF55961">
    <property type="entry name" value="Bet v1-like"/>
    <property type="match status" value="1"/>
</dbReference>
<sequence length="1321" mass="145060">MGAARCVPGRKESLELFKTRNLQGISIASKPVPNQLNSGAGFECWPASAAACCSSLRPPLSALPAPGLCRHRALPAPGLCRHRALPAPGLCRHRGSAGTGALPASRLCRHRALPAPGLCRHRGSAGTGLCRHWALPASRLCRHRGSAGTGLCRHWALPAPGLCRHPALPGSAAAALPWGCRGGLSPRPEAAPRSRGVCRAPPHIMPLLDFFWACFKRAKKFTLLEDKKDAEIEAKKACDWLRAAGFPQYAQLYEESSFPLDISAVKKDHSFLDQDSLKSLCRRLMTLNTCASMKLDVHFQRKQNEDSEEEDQCAISNRWAFQRDSKRWSRVGSADVLSQGSEALSCTMHPVSSRESVLTDLSTNPEATSLHSTGSVGSVGGTGGTLGTAATPSEPPSPLRATVNASSCSRSEGSAKEQPSGQGGGSKEKLKKRRSRSFLKRIESLRRKDKQRPSPDRRVAPHSSATLPPGWGSLQSNGDLAATRTNSSKRGIPASFHSKKHFFSVSYRTNRLLGPAGTKGSSDPKRSGVYLEDYDTATAAECQRRARHGDCLVYIPCDHKPGTFPKSLSIESLCPLGGSSLAHWNAGSAAVGLGEGGSSSSVEGSSSPRGFACRRRGSCSSLGSRVSVYDNVPEFGSSEDFCKDGEVTFENLDDILQHMWGLQQKVELWCKAISSGLDGEEGGEEEEDEEESDSGGEPSNLHFEEQSMSDVGTSASDFDSTGNSLNEAEEIETRERRDSGVGASLTRPCRKLRWHSFQNSHRPSLNSASLEINRQSSAQLNLLQKCSLLRLTAIMEKYSVPHKQAWTWTVPKFMKRSKVPDYRDKMVFGVPPIVNVQRTGQPLPQSIQQAMRYLRSQCLDQVGIFRKSGVKSRIQALRHMNETSPDNVNYSGQSAYDVADLLKQYFRDLPEPIFTSKLTDTFLQIYQFVSKEQRLQAVQAAIILMPDENREVLQTLLYFLSDIASAEENQMTAGNLAVCLAPSIFHLNVSKKESTSPRAIHKRGTMGKPDQKDLSENMAATQGLSHMITDCKKLFQVSHDILLQLSSSYMAADAYPHPLADLVCQGESKDLHSYFEQSVQNLLKESSEKFKGWLSTAGPLNTELSCKKVGDGHPLRLWKVSTDVEAPPATVLHRVLRERHLWDEDLLQSRVVEALDKDMEVYHYVTDSMAPHPRRDCMVLRRWRTDLPRGACLLSSLSVEHDKVPVEGGVKAIVLTSQYLIEPSAMGRSRVTHICRADLRKFPSAPRAPFPALHSGSTWFRFPRSTNKSLTQRSTNPPQRMKHRVIRGGCLGSVAQHMVCAVNTDPQALCSEGRMKFISSQ</sequence>
<dbReference type="GO" id="GO:0008289">
    <property type="term" value="F:lipid binding"/>
    <property type="evidence" value="ECO:0007669"/>
    <property type="project" value="InterPro"/>
</dbReference>
<feature type="compositionally biased region" description="Polar residues" evidence="3">
    <location>
        <begin position="403"/>
        <end position="420"/>
    </location>
</feature>
<dbReference type="Pfam" id="PF00620">
    <property type="entry name" value="RhoGAP"/>
    <property type="match status" value="1"/>
</dbReference>
<dbReference type="GO" id="GO:0030036">
    <property type="term" value="P:actin cytoskeleton organization"/>
    <property type="evidence" value="ECO:0007669"/>
    <property type="project" value="TreeGrafter"/>
</dbReference>
<feature type="compositionally biased region" description="Polar residues" evidence="3">
    <location>
        <begin position="706"/>
        <end position="726"/>
    </location>
</feature>
<feature type="compositionally biased region" description="Gly residues" evidence="3">
    <location>
        <begin position="377"/>
        <end position="386"/>
    </location>
</feature>
<evidence type="ECO:0000313" key="4">
    <source>
        <dbReference type="Ensembl" id="ENSCMUP00000020922.2"/>
    </source>
</evidence>
<reference evidence="5" key="1">
    <citation type="submission" date="2019-10" db="EMBL/GenBank/DDBJ databases">
        <title>Corvus moneduloides (New Caledonian crow) genome, bCorMon1, primary haplotype.</title>
        <authorList>
            <person name="Rutz C."/>
            <person name="Fungtammasan C."/>
            <person name="Mountcastle J."/>
            <person name="Formenti G."/>
            <person name="Chow W."/>
            <person name="Howe K."/>
            <person name="Steele M.P."/>
            <person name="Fernandes J."/>
            <person name="Gilbert M.T.P."/>
            <person name="Fedrigo O."/>
            <person name="Jarvis E.D."/>
            <person name="Gemmell N."/>
        </authorList>
    </citation>
    <scope>NUCLEOTIDE SEQUENCE [LARGE SCALE GENOMIC DNA]</scope>
</reference>
<feature type="region of interest" description="Disordered" evidence="3">
    <location>
        <begin position="355"/>
        <end position="493"/>
    </location>
</feature>
<reference evidence="4" key="3">
    <citation type="submission" date="2025-09" db="UniProtKB">
        <authorList>
            <consortium name="Ensembl"/>
        </authorList>
    </citation>
    <scope>IDENTIFICATION</scope>
</reference>
<dbReference type="GO" id="GO:0005096">
    <property type="term" value="F:GTPase activator activity"/>
    <property type="evidence" value="ECO:0007669"/>
    <property type="project" value="UniProtKB-KW"/>
</dbReference>
<dbReference type="Gene3D" id="1.10.287.2070">
    <property type="match status" value="1"/>
</dbReference>
<feature type="compositionally biased region" description="Acidic residues" evidence="3">
    <location>
        <begin position="678"/>
        <end position="694"/>
    </location>
</feature>
<dbReference type="Gene3D" id="1.10.555.10">
    <property type="entry name" value="Rho GTPase activation protein"/>
    <property type="match status" value="1"/>
</dbReference>
<evidence type="ECO:0000256" key="2">
    <source>
        <dbReference type="ARBA" id="ARBA00022553"/>
    </source>
</evidence>
<dbReference type="Gene3D" id="3.30.530.20">
    <property type="match status" value="1"/>
</dbReference>
<dbReference type="FunFam" id="1.10.555.10:FF:000007">
    <property type="entry name" value="rho GTPase-activating protein 7 isoform X2"/>
    <property type="match status" value="1"/>
</dbReference>
<dbReference type="PANTHER" id="PTHR12659:SF3">
    <property type="entry name" value="STAR-RELATED LIPID TRANSFER PROTEIN 8"/>
    <property type="match status" value="1"/>
</dbReference>
<dbReference type="Proteomes" id="UP000694553">
    <property type="component" value="Unassembled WGS sequence"/>
</dbReference>
<accession>A0A8U7N3G9</accession>